<comment type="similarity">
    <text evidence="8 9">Belongs to the acetokinase family.</text>
</comment>
<evidence type="ECO:0000256" key="6">
    <source>
        <dbReference type="ARBA" id="ARBA00022840"/>
    </source>
</evidence>
<feature type="binding site" evidence="8">
    <location>
        <begin position="195"/>
        <end position="199"/>
    </location>
    <ligand>
        <name>ATP</name>
        <dbReference type="ChEBI" id="CHEBI:30616"/>
    </ligand>
</feature>
<dbReference type="Pfam" id="PF00871">
    <property type="entry name" value="Acetate_kinase"/>
    <property type="match status" value="1"/>
</dbReference>
<name>A0ABU2BMJ1_9MICC</name>
<accession>A0ABU2BMJ1</accession>
<protein>
    <recommendedName>
        <fullName evidence="8">Acetate kinase</fullName>
        <ecNumber evidence="8">2.7.2.1</ecNumber>
    </recommendedName>
    <alternativeName>
        <fullName evidence="8">Acetokinase</fullName>
    </alternativeName>
</protein>
<keyword evidence="4 8" id="KW-0547">Nucleotide-binding</keyword>
<evidence type="ECO:0000256" key="3">
    <source>
        <dbReference type="ARBA" id="ARBA00022723"/>
    </source>
</evidence>
<evidence type="ECO:0000256" key="10">
    <source>
        <dbReference type="SAM" id="MobiDB-lite"/>
    </source>
</evidence>
<dbReference type="PRINTS" id="PR00471">
    <property type="entry name" value="ACETATEKNASE"/>
</dbReference>
<dbReference type="Gene3D" id="3.30.420.40">
    <property type="match status" value="2"/>
</dbReference>
<dbReference type="NCBIfam" id="TIGR00016">
    <property type="entry name" value="ackA"/>
    <property type="match status" value="1"/>
</dbReference>
<feature type="region of interest" description="Disordered" evidence="10">
    <location>
        <begin position="385"/>
        <end position="413"/>
    </location>
</feature>
<dbReference type="EC" id="2.7.2.1" evidence="8"/>
<comment type="function">
    <text evidence="8">Catalyzes the formation of acetyl phosphate from acetate and ATP. Can also catalyze the reverse reaction.</text>
</comment>
<keyword evidence="7 8" id="KW-0460">Magnesium</keyword>
<comment type="subcellular location">
    <subcellularLocation>
        <location evidence="8">Cytoplasm</location>
    </subcellularLocation>
</comment>
<evidence type="ECO:0000256" key="1">
    <source>
        <dbReference type="ARBA" id="ARBA00022490"/>
    </source>
</evidence>
<dbReference type="SUPFAM" id="SSF53067">
    <property type="entry name" value="Actin-like ATPase domain"/>
    <property type="match status" value="2"/>
</dbReference>
<feature type="active site" description="Proton donor/acceptor" evidence="8">
    <location>
        <position position="135"/>
    </location>
</feature>
<comment type="catalytic activity">
    <reaction evidence="8">
        <text>acetate + ATP = acetyl phosphate + ADP</text>
        <dbReference type="Rhea" id="RHEA:11352"/>
        <dbReference type="ChEBI" id="CHEBI:22191"/>
        <dbReference type="ChEBI" id="CHEBI:30089"/>
        <dbReference type="ChEBI" id="CHEBI:30616"/>
        <dbReference type="ChEBI" id="CHEBI:456216"/>
        <dbReference type="EC" id="2.7.2.1"/>
    </reaction>
</comment>
<keyword evidence="3 8" id="KW-0479">Metal-binding</keyword>
<dbReference type="PANTHER" id="PTHR21060:SF21">
    <property type="entry name" value="ACETATE KINASE"/>
    <property type="match status" value="1"/>
</dbReference>
<dbReference type="Proteomes" id="UP001183817">
    <property type="component" value="Unassembled WGS sequence"/>
</dbReference>
<sequence length="413" mass="43393">MLILALMCGPESIRYQLRHCEHADAQDASVLLASGEVPKSGGRPDLSGSGNGNQALAHIKNQVHEVLGERTIDAIGHRVVHGGEKFTEPVALTEETIAALEDLTRLAPRHNPDGLQGIRAAGALWPGFPQVAVFDTAFHQTMPETAWRYAIPGGYYSRHGIRRYEFHGISVGQVTRAASHFLGLGVGQFDGIIAHLGDGSSVTAIKGGRSIDTSMGYSPADGLIGSTRCGDIDPSVLLYLQRKGLDPEGAEEMLDRHCGFQALCGLDDLAFMEKVALNGGKEAGLALEMAAYRLAKYAGGYHVAVGGAKALVFTGSIGESAAGFRSLVVGKLAALGLALDEAANRAPAREPRCISTAGSAFPVLVVPTDEERAIAEATAALLSRTESGRMAQRPDPVPAGPGALATPLRRHGR</sequence>
<keyword evidence="12" id="KW-1185">Reference proteome</keyword>
<evidence type="ECO:0000313" key="11">
    <source>
        <dbReference type="EMBL" id="MDR7359873.1"/>
    </source>
</evidence>
<organism evidence="11 12">
    <name type="scientific">Paeniglutamicibacter sulfureus</name>
    <dbReference type="NCBI Taxonomy" id="43666"/>
    <lineage>
        <taxon>Bacteria</taxon>
        <taxon>Bacillati</taxon>
        <taxon>Actinomycetota</taxon>
        <taxon>Actinomycetes</taxon>
        <taxon>Micrococcales</taxon>
        <taxon>Micrococcaceae</taxon>
        <taxon>Paeniglutamicibacter</taxon>
    </lineage>
</organism>
<dbReference type="InterPro" id="IPR043129">
    <property type="entry name" value="ATPase_NBD"/>
</dbReference>
<keyword evidence="6 8" id="KW-0067">ATP-binding</keyword>
<gene>
    <name evidence="8" type="primary">ackA</name>
    <name evidence="11" type="ORF">J2S64_003564</name>
</gene>
<feature type="site" description="Transition state stabilizer" evidence="8">
    <location>
        <position position="228"/>
    </location>
</feature>
<dbReference type="RefSeq" id="WP_310292470.1">
    <property type="nucleotide sequence ID" value="NZ_BAAAWO010000001.1"/>
</dbReference>
<feature type="binding site" evidence="8">
    <location>
        <position position="78"/>
    </location>
    <ligand>
        <name>substrate</name>
    </ligand>
</feature>
<evidence type="ECO:0000256" key="9">
    <source>
        <dbReference type="RuleBase" id="RU003835"/>
    </source>
</evidence>
<comment type="subunit">
    <text evidence="8">Homodimer.</text>
</comment>
<dbReference type="InterPro" id="IPR000890">
    <property type="entry name" value="Aliphatic_acid_kin_short-chain"/>
</dbReference>
<feature type="site" description="Transition state stabilizer" evidence="8">
    <location>
        <position position="167"/>
    </location>
</feature>
<comment type="cofactor">
    <cofactor evidence="8">
        <name>Mg(2+)</name>
        <dbReference type="ChEBI" id="CHEBI:18420"/>
    </cofactor>
    <cofactor evidence="8">
        <name>Mn(2+)</name>
        <dbReference type="ChEBI" id="CHEBI:29035"/>
    </cofactor>
    <text evidence="8">Mg(2+). Can also accept Mn(2+).</text>
</comment>
<dbReference type="InterPro" id="IPR004372">
    <property type="entry name" value="Ac/propionate_kinase"/>
</dbReference>
<evidence type="ECO:0000256" key="5">
    <source>
        <dbReference type="ARBA" id="ARBA00022777"/>
    </source>
</evidence>
<dbReference type="HAMAP" id="MF_00020">
    <property type="entry name" value="Acetate_kinase"/>
    <property type="match status" value="1"/>
</dbReference>
<evidence type="ECO:0000313" key="12">
    <source>
        <dbReference type="Proteomes" id="UP001183817"/>
    </source>
</evidence>
<keyword evidence="1 8" id="KW-0963">Cytoplasm</keyword>
<evidence type="ECO:0000256" key="4">
    <source>
        <dbReference type="ARBA" id="ARBA00022741"/>
    </source>
</evidence>
<dbReference type="PANTHER" id="PTHR21060">
    <property type="entry name" value="ACETATE KINASE"/>
    <property type="match status" value="1"/>
</dbReference>
<reference evidence="11 12" key="1">
    <citation type="submission" date="2023-07" db="EMBL/GenBank/DDBJ databases">
        <title>Sequencing the genomes of 1000 actinobacteria strains.</title>
        <authorList>
            <person name="Klenk H.-P."/>
        </authorList>
    </citation>
    <scope>NUCLEOTIDE SEQUENCE [LARGE SCALE GENOMIC DNA]</scope>
    <source>
        <strain evidence="11 12">DSM 20167</strain>
    </source>
</reference>
<keyword evidence="5 8" id="KW-0418">Kinase</keyword>
<proteinExistence type="inferred from homology"/>
<keyword evidence="2 8" id="KW-0808">Transferase</keyword>
<dbReference type="EMBL" id="JAVDYI010000001">
    <property type="protein sequence ID" value="MDR7359873.1"/>
    <property type="molecule type" value="Genomic_DNA"/>
</dbReference>
<feature type="region of interest" description="Disordered" evidence="10">
    <location>
        <begin position="35"/>
        <end position="54"/>
    </location>
</feature>
<comment type="caution">
    <text evidence="8">Lacks conserved residue(s) required for the propagation of feature annotation.</text>
</comment>
<dbReference type="GO" id="GO:0008776">
    <property type="term" value="F:acetate kinase activity"/>
    <property type="evidence" value="ECO:0007669"/>
    <property type="project" value="UniProtKB-EC"/>
</dbReference>
<evidence type="ECO:0000256" key="8">
    <source>
        <dbReference type="HAMAP-Rule" id="MF_00020"/>
    </source>
</evidence>
<comment type="pathway">
    <text evidence="8">Metabolic intermediate biosynthesis; acetyl-CoA biosynthesis; acetyl-CoA from acetate: step 1/2.</text>
</comment>
<comment type="caution">
    <text evidence="11">The sequence shown here is derived from an EMBL/GenBank/DDBJ whole genome shotgun (WGS) entry which is preliminary data.</text>
</comment>
<evidence type="ECO:0000256" key="2">
    <source>
        <dbReference type="ARBA" id="ARBA00022679"/>
    </source>
</evidence>
<feature type="binding site" evidence="8">
    <location>
        <position position="370"/>
    </location>
    <ligand>
        <name>Mg(2+)</name>
        <dbReference type="ChEBI" id="CHEBI:18420"/>
    </ligand>
</feature>
<evidence type="ECO:0000256" key="7">
    <source>
        <dbReference type="ARBA" id="ARBA00022842"/>
    </source>
</evidence>